<keyword evidence="6 7" id="KW-0066">ATP synthesis</keyword>
<gene>
    <name evidence="7 8" type="primary">atpH</name>
    <name evidence="8" type="ORF">VRLFYP33_00290</name>
</gene>
<sequence length="188" mass="21043">MSVDIVTDKYSTAIFELAQEQQILEQMETDLSYVKEVMDTQPELGTLLLYPALDAEAKCNVLAKIFGEAINTMALNTLFVMVKRGRIRYIQSAIAEFINKAREARGIFSATVTVSEAMPDEIYTQLADKLKAITGKQYIFTIKVDPTILGGFIIQIGDTRIDASLMRRMEDLKKYLLKSDTTEIGVNG</sequence>
<dbReference type="SUPFAM" id="SSF47928">
    <property type="entry name" value="N-terminal domain of the delta subunit of the F1F0-ATP synthase"/>
    <property type="match status" value="1"/>
</dbReference>
<dbReference type="GO" id="GO:0046933">
    <property type="term" value="F:proton-transporting ATP synthase activity, rotational mechanism"/>
    <property type="evidence" value="ECO:0007669"/>
    <property type="project" value="UniProtKB-UniRule"/>
</dbReference>
<dbReference type="GO" id="GO:0045259">
    <property type="term" value="C:proton-transporting ATP synthase complex"/>
    <property type="evidence" value="ECO:0007669"/>
    <property type="project" value="UniProtKB-KW"/>
</dbReference>
<keyword evidence="3 7" id="KW-0375">Hydrogen ion transport</keyword>
<evidence type="ECO:0000256" key="5">
    <source>
        <dbReference type="ARBA" id="ARBA00023136"/>
    </source>
</evidence>
<proteinExistence type="inferred from homology"/>
<evidence type="ECO:0000256" key="3">
    <source>
        <dbReference type="ARBA" id="ARBA00022781"/>
    </source>
</evidence>
<evidence type="ECO:0000313" key="8">
    <source>
        <dbReference type="EMBL" id="VYT67580.1"/>
    </source>
</evidence>
<dbReference type="Gene3D" id="1.10.520.20">
    <property type="entry name" value="N-terminal domain of the delta subunit of the F1F0-ATP synthase"/>
    <property type="match status" value="1"/>
</dbReference>
<comment type="function">
    <text evidence="7">This protein is part of the stalk that links CF(0) to CF(1). It either transmits conformational changes from CF(0) to CF(1) or is implicated in proton conduction.</text>
</comment>
<dbReference type="PANTHER" id="PTHR11910">
    <property type="entry name" value="ATP SYNTHASE DELTA CHAIN"/>
    <property type="match status" value="1"/>
</dbReference>
<keyword evidence="7" id="KW-0139">CF(1)</keyword>
<keyword evidence="7" id="KW-1003">Cell membrane</keyword>
<evidence type="ECO:0000256" key="6">
    <source>
        <dbReference type="ARBA" id="ARBA00023310"/>
    </source>
</evidence>
<evidence type="ECO:0000256" key="7">
    <source>
        <dbReference type="HAMAP-Rule" id="MF_01416"/>
    </source>
</evidence>
<comment type="subcellular location">
    <subcellularLocation>
        <location evidence="7">Cell membrane</location>
        <topology evidence="7">Peripheral membrane protein</topology>
    </subcellularLocation>
    <subcellularLocation>
        <location evidence="1">Membrane</location>
    </subcellularLocation>
</comment>
<dbReference type="AlphaFoldDB" id="A0A6N2YPL4"/>
<reference evidence="8" key="1">
    <citation type="submission" date="2019-11" db="EMBL/GenBank/DDBJ databases">
        <authorList>
            <person name="Feng L."/>
        </authorList>
    </citation>
    <scope>NUCLEOTIDE SEQUENCE</scope>
    <source>
        <strain evidence="8">VrattiLFYP33</strain>
    </source>
</reference>
<keyword evidence="4 7" id="KW-0406">Ion transport</keyword>
<name>A0A6N2YPL4_9FIRM</name>
<organism evidence="8">
    <name type="scientific">Veillonella ratti</name>
    <dbReference type="NCBI Taxonomy" id="103892"/>
    <lineage>
        <taxon>Bacteria</taxon>
        <taxon>Bacillati</taxon>
        <taxon>Bacillota</taxon>
        <taxon>Negativicutes</taxon>
        <taxon>Veillonellales</taxon>
        <taxon>Veillonellaceae</taxon>
        <taxon>Veillonella</taxon>
    </lineage>
</organism>
<comment type="similarity">
    <text evidence="7">Belongs to the ATPase delta chain family.</text>
</comment>
<dbReference type="GO" id="GO:0005886">
    <property type="term" value="C:plasma membrane"/>
    <property type="evidence" value="ECO:0007669"/>
    <property type="project" value="UniProtKB-SubCell"/>
</dbReference>
<dbReference type="HAMAP" id="MF_01416">
    <property type="entry name" value="ATP_synth_delta_bact"/>
    <property type="match status" value="1"/>
</dbReference>
<keyword evidence="5 7" id="KW-0472">Membrane</keyword>
<evidence type="ECO:0000256" key="2">
    <source>
        <dbReference type="ARBA" id="ARBA00022448"/>
    </source>
</evidence>
<dbReference type="InterPro" id="IPR026015">
    <property type="entry name" value="ATP_synth_OSCP/delta_N_sf"/>
</dbReference>
<dbReference type="InterPro" id="IPR000711">
    <property type="entry name" value="ATPase_OSCP/dsu"/>
</dbReference>
<comment type="function">
    <text evidence="7">F(1)F(0) ATP synthase produces ATP from ADP in the presence of a proton or sodium gradient. F-type ATPases consist of two structural domains, F(1) containing the extramembraneous catalytic core and F(0) containing the membrane proton channel, linked together by a central stalk and a peripheral stalk. During catalysis, ATP synthesis in the catalytic domain of F(1) is coupled via a rotary mechanism of the central stalk subunits to proton translocation.</text>
</comment>
<keyword evidence="2 7" id="KW-0813">Transport</keyword>
<accession>A0A6N2YPL4</accession>
<evidence type="ECO:0000256" key="1">
    <source>
        <dbReference type="ARBA" id="ARBA00004370"/>
    </source>
</evidence>
<protein>
    <recommendedName>
        <fullName evidence="7">ATP synthase subunit delta</fullName>
    </recommendedName>
    <alternativeName>
        <fullName evidence="7">ATP synthase F(1) sector subunit delta</fullName>
    </alternativeName>
    <alternativeName>
        <fullName evidence="7">F-type ATPase subunit delta</fullName>
        <shortName evidence="7">F-ATPase subunit delta</shortName>
    </alternativeName>
</protein>
<evidence type="ECO:0000256" key="4">
    <source>
        <dbReference type="ARBA" id="ARBA00023065"/>
    </source>
</evidence>
<dbReference type="PRINTS" id="PR00125">
    <property type="entry name" value="ATPASEDELTA"/>
</dbReference>
<dbReference type="RefSeq" id="WP_156703915.1">
    <property type="nucleotide sequence ID" value="NZ_CACRUX010000002.1"/>
</dbReference>
<dbReference type="Pfam" id="PF00213">
    <property type="entry name" value="OSCP"/>
    <property type="match status" value="1"/>
</dbReference>
<dbReference type="NCBIfam" id="TIGR01145">
    <property type="entry name" value="ATP_synt_delta"/>
    <property type="match status" value="1"/>
</dbReference>
<dbReference type="EMBL" id="CACRUX010000002">
    <property type="protein sequence ID" value="VYT67580.1"/>
    <property type="molecule type" value="Genomic_DNA"/>
</dbReference>